<proteinExistence type="predicted"/>
<comment type="caution">
    <text evidence="2">The sequence shown here is derived from an EMBL/GenBank/DDBJ whole genome shotgun (WGS) entry which is preliminary data.</text>
</comment>
<dbReference type="RefSeq" id="WP_307067714.1">
    <property type="nucleotide sequence ID" value="NZ_JAUSUP010000003.1"/>
</dbReference>
<evidence type="ECO:0000256" key="1">
    <source>
        <dbReference type="SAM" id="Phobius"/>
    </source>
</evidence>
<reference evidence="2 3" key="1">
    <citation type="submission" date="2023-07" db="EMBL/GenBank/DDBJ databases">
        <title>Genomic Encyclopedia of Type Strains, Phase IV (KMG-IV): sequencing the most valuable type-strain genomes for metagenomic binning, comparative biology and taxonomic classification.</title>
        <authorList>
            <person name="Goeker M."/>
        </authorList>
    </citation>
    <scope>NUCLEOTIDE SEQUENCE [LARGE SCALE GENOMIC DNA]</scope>
    <source>
        <strain evidence="2 3">DSM 15448</strain>
    </source>
</reference>
<sequence length="79" mass="8730">MNSNRLLIYEIVLSFVTLLFIILGWFADPVFITIALFTGSAMLGLMAARRFVEGKKLFGAVIVVIAIFVFLSGVVEFVV</sequence>
<keyword evidence="1" id="KW-0812">Transmembrane</keyword>
<keyword evidence="3" id="KW-1185">Reference proteome</keyword>
<accession>A0ABU0DTF0</accession>
<feature type="transmembrane region" description="Helical" evidence="1">
    <location>
        <begin position="57"/>
        <end position="78"/>
    </location>
</feature>
<dbReference type="EMBL" id="JAUSUP010000003">
    <property type="protein sequence ID" value="MDQ0351743.1"/>
    <property type="molecule type" value="Genomic_DNA"/>
</dbReference>
<feature type="transmembrane region" description="Helical" evidence="1">
    <location>
        <begin position="7"/>
        <end position="25"/>
    </location>
</feature>
<organism evidence="2 3">
    <name type="scientific">Alkalibacillus filiformis</name>
    <dbReference type="NCBI Taxonomy" id="200990"/>
    <lineage>
        <taxon>Bacteria</taxon>
        <taxon>Bacillati</taxon>
        <taxon>Bacillota</taxon>
        <taxon>Bacilli</taxon>
        <taxon>Bacillales</taxon>
        <taxon>Bacillaceae</taxon>
        <taxon>Alkalibacillus</taxon>
    </lineage>
</organism>
<evidence type="ECO:0000313" key="3">
    <source>
        <dbReference type="Proteomes" id="UP001236723"/>
    </source>
</evidence>
<dbReference type="Proteomes" id="UP001236723">
    <property type="component" value="Unassembled WGS sequence"/>
</dbReference>
<name>A0ABU0DTF0_9BACI</name>
<keyword evidence="1" id="KW-1133">Transmembrane helix</keyword>
<keyword evidence="1" id="KW-0472">Membrane</keyword>
<evidence type="ECO:0000313" key="2">
    <source>
        <dbReference type="EMBL" id="MDQ0351743.1"/>
    </source>
</evidence>
<feature type="transmembrane region" description="Helical" evidence="1">
    <location>
        <begin position="31"/>
        <end position="48"/>
    </location>
</feature>
<gene>
    <name evidence="2" type="ORF">J2R98_001560</name>
</gene>
<protein>
    <submittedName>
        <fullName evidence="2">CHASE2 domain-containing sensor protein</fullName>
    </submittedName>
</protein>